<dbReference type="GO" id="GO:0003755">
    <property type="term" value="F:peptidyl-prolyl cis-trans isomerase activity"/>
    <property type="evidence" value="ECO:0007669"/>
    <property type="project" value="UniProtKB-UniRule"/>
</dbReference>
<evidence type="ECO:0000313" key="6">
    <source>
        <dbReference type="EMBL" id="GGC04171.1"/>
    </source>
</evidence>
<keyword evidence="4" id="KW-0732">Signal</keyword>
<evidence type="ECO:0000313" key="7">
    <source>
        <dbReference type="Proteomes" id="UP000620266"/>
    </source>
</evidence>
<name>A0A8J2XXP2_9BURK</name>
<proteinExistence type="inferred from homology"/>
<dbReference type="InterPro" id="IPR044665">
    <property type="entry name" value="E_coli_cyclophilin_A-like"/>
</dbReference>
<comment type="function">
    <text evidence="4">PPIases accelerate the folding of proteins. It catalyzes the cis-trans isomerization of proline imidic peptide bonds in oligopeptides.</text>
</comment>
<keyword evidence="3 4" id="KW-0413">Isomerase</keyword>
<comment type="catalytic activity">
    <reaction evidence="4">
        <text>[protein]-peptidylproline (omega=180) = [protein]-peptidylproline (omega=0)</text>
        <dbReference type="Rhea" id="RHEA:16237"/>
        <dbReference type="Rhea" id="RHEA-COMP:10747"/>
        <dbReference type="Rhea" id="RHEA-COMP:10748"/>
        <dbReference type="ChEBI" id="CHEBI:83833"/>
        <dbReference type="ChEBI" id="CHEBI:83834"/>
        <dbReference type="EC" id="5.2.1.8"/>
    </reaction>
</comment>
<dbReference type="PANTHER" id="PTHR43246">
    <property type="entry name" value="PEPTIDYL-PROLYL CIS-TRANS ISOMERASE CYP38, CHLOROPLASTIC"/>
    <property type="match status" value="1"/>
</dbReference>
<evidence type="ECO:0000259" key="5">
    <source>
        <dbReference type="PROSITE" id="PS50072"/>
    </source>
</evidence>
<dbReference type="Proteomes" id="UP000620266">
    <property type="component" value="Unassembled WGS sequence"/>
</dbReference>
<dbReference type="GO" id="GO:0006457">
    <property type="term" value="P:protein folding"/>
    <property type="evidence" value="ECO:0007669"/>
    <property type="project" value="InterPro"/>
</dbReference>
<dbReference type="Gene3D" id="2.40.100.10">
    <property type="entry name" value="Cyclophilin-like"/>
    <property type="match status" value="1"/>
</dbReference>
<dbReference type="PROSITE" id="PS00170">
    <property type="entry name" value="CSA_PPIASE_1"/>
    <property type="match status" value="1"/>
</dbReference>
<feature type="chain" id="PRO_5035339470" description="Peptidyl-prolyl cis-trans isomerase" evidence="4">
    <location>
        <begin position="27"/>
        <end position="196"/>
    </location>
</feature>
<gene>
    <name evidence="6" type="primary">ppiB-2</name>
    <name evidence="6" type="ORF">GCM10007205_11710</name>
</gene>
<dbReference type="InterPro" id="IPR002130">
    <property type="entry name" value="Cyclophilin-type_PPIase_dom"/>
</dbReference>
<evidence type="ECO:0000256" key="2">
    <source>
        <dbReference type="ARBA" id="ARBA00023110"/>
    </source>
</evidence>
<keyword evidence="7" id="KW-1185">Reference proteome</keyword>
<dbReference type="AlphaFoldDB" id="A0A8J2XXP2"/>
<dbReference type="PROSITE" id="PS50072">
    <property type="entry name" value="CSA_PPIASE_2"/>
    <property type="match status" value="1"/>
</dbReference>
<dbReference type="EMBL" id="BMCG01000002">
    <property type="protein sequence ID" value="GGC04171.1"/>
    <property type="molecule type" value="Genomic_DNA"/>
</dbReference>
<comment type="caution">
    <text evidence="6">The sequence shown here is derived from an EMBL/GenBank/DDBJ whole genome shotgun (WGS) entry which is preliminary data.</text>
</comment>
<comment type="similarity">
    <text evidence="1 4">Belongs to the cyclophilin-type PPIase family.</text>
</comment>
<dbReference type="RefSeq" id="WP_188395250.1">
    <property type="nucleotide sequence ID" value="NZ_BMCG01000002.1"/>
</dbReference>
<evidence type="ECO:0000256" key="3">
    <source>
        <dbReference type="ARBA" id="ARBA00023235"/>
    </source>
</evidence>
<feature type="domain" description="PPIase cyclophilin-type" evidence="5">
    <location>
        <begin position="28"/>
        <end position="190"/>
    </location>
</feature>
<sequence length="196" mass="21447">MIVSRRRMLSLLSALSVSTLFSIAHAGDLPQVTLKTSMGDIVLELDREKAPATVGNFLQYVRDGQYNGTIFHRVIPGFMIQGGGFDRNMQEKKTRAPIRNEANNGLRNDIYTVAMARRADPHSATAQFFINTQNNSALNYPGSDGWGYTVFGKVVQGTDVVERIKNVSTGNLGPHRDVPTSPVLIESATITHGSAR</sequence>
<dbReference type="EC" id="5.2.1.8" evidence="4"/>
<dbReference type="Pfam" id="PF00160">
    <property type="entry name" value="Pro_isomerase"/>
    <property type="match status" value="1"/>
</dbReference>
<dbReference type="CDD" id="cd01920">
    <property type="entry name" value="cyclophilin_EcCYP_like"/>
    <property type="match status" value="1"/>
</dbReference>
<evidence type="ECO:0000256" key="1">
    <source>
        <dbReference type="ARBA" id="ARBA00007365"/>
    </source>
</evidence>
<reference evidence="6" key="1">
    <citation type="journal article" date="2014" name="Int. J. Syst. Evol. Microbiol.">
        <title>Complete genome sequence of Corynebacterium casei LMG S-19264T (=DSM 44701T), isolated from a smear-ripened cheese.</title>
        <authorList>
            <consortium name="US DOE Joint Genome Institute (JGI-PGF)"/>
            <person name="Walter F."/>
            <person name="Albersmeier A."/>
            <person name="Kalinowski J."/>
            <person name="Ruckert C."/>
        </authorList>
    </citation>
    <scope>NUCLEOTIDE SEQUENCE</scope>
    <source>
        <strain evidence="6">CCM 7086</strain>
    </source>
</reference>
<accession>A0A8J2XXP2</accession>
<keyword evidence="2 4" id="KW-0697">Rotamase</keyword>
<reference evidence="6" key="2">
    <citation type="submission" date="2020-09" db="EMBL/GenBank/DDBJ databases">
        <authorList>
            <person name="Sun Q."/>
            <person name="Sedlacek I."/>
        </authorList>
    </citation>
    <scope>NUCLEOTIDE SEQUENCE</scope>
    <source>
        <strain evidence="6">CCM 7086</strain>
    </source>
</reference>
<dbReference type="PRINTS" id="PR00153">
    <property type="entry name" value="CSAPPISMRASE"/>
</dbReference>
<organism evidence="6 7">
    <name type="scientific">Oxalicibacterium flavum</name>
    <dbReference type="NCBI Taxonomy" id="179467"/>
    <lineage>
        <taxon>Bacteria</taxon>
        <taxon>Pseudomonadati</taxon>
        <taxon>Pseudomonadota</taxon>
        <taxon>Betaproteobacteria</taxon>
        <taxon>Burkholderiales</taxon>
        <taxon>Oxalobacteraceae</taxon>
        <taxon>Oxalicibacterium</taxon>
    </lineage>
</organism>
<feature type="signal peptide" evidence="4">
    <location>
        <begin position="1"/>
        <end position="26"/>
    </location>
</feature>
<dbReference type="InterPro" id="IPR020892">
    <property type="entry name" value="Cyclophilin-type_PPIase_CS"/>
</dbReference>
<dbReference type="InterPro" id="IPR029000">
    <property type="entry name" value="Cyclophilin-like_dom_sf"/>
</dbReference>
<dbReference type="SUPFAM" id="SSF50891">
    <property type="entry name" value="Cyclophilin-like"/>
    <property type="match status" value="1"/>
</dbReference>
<evidence type="ECO:0000256" key="4">
    <source>
        <dbReference type="RuleBase" id="RU363019"/>
    </source>
</evidence>
<protein>
    <recommendedName>
        <fullName evidence="4">Peptidyl-prolyl cis-trans isomerase</fullName>
        <shortName evidence="4">PPIase</shortName>
        <ecNumber evidence="4">5.2.1.8</ecNumber>
    </recommendedName>
</protein>